<keyword evidence="2" id="KW-1003">Cell membrane</keyword>
<comment type="subcellular location">
    <subcellularLocation>
        <location evidence="1">Cell membrane</location>
        <topology evidence="1">Multi-pass membrane protein</topology>
    </subcellularLocation>
</comment>
<feature type="transmembrane region" description="Helical" evidence="6">
    <location>
        <begin position="127"/>
        <end position="143"/>
    </location>
</feature>
<evidence type="ECO:0000256" key="5">
    <source>
        <dbReference type="ARBA" id="ARBA00023136"/>
    </source>
</evidence>
<feature type="domain" description="EamA" evidence="7">
    <location>
        <begin position="154"/>
        <end position="289"/>
    </location>
</feature>
<dbReference type="PANTHER" id="PTHR32322:SF18">
    <property type="entry name" value="S-ADENOSYLMETHIONINE_S-ADENOSYLHOMOCYSTEINE TRANSPORTER"/>
    <property type="match status" value="1"/>
</dbReference>
<evidence type="ECO:0000256" key="2">
    <source>
        <dbReference type="ARBA" id="ARBA00022475"/>
    </source>
</evidence>
<evidence type="ECO:0000313" key="9">
    <source>
        <dbReference type="Proteomes" id="UP001596501"/>
    </source>
</evidence>
<accession>A0ABW2QLY3</accession>
<dbReference type="Proteomes" id="UP001596501">
    <property type="component" value="Unassembled WGS sequence"/>
</dbReference>
<gene>
    <name evidence="8" type="ORF">ACFQPB_16355</name>
</gene>
<comment type="caution">
    <text evidence="8">The sequence shown here is derived from an EMBL/GenBank/DDBJ whole genome shotgun (WGS) entry which is preliminary data.</text>
</comment>
<keyword evidence="3 6" id="KW-0812">Transmembrane</keyword>
<keyword evidence="5 6" id="KW-0472">Membrane</keyword>
<feature type="transmembrane region" description="Helical" evidence="6">
    <location>
        <begin position="185"/>
        <end position="204"/>
    </location>
</feature>
<protein>
    <submittedName>
        <fullName evidence="8">DMT family transporter</fullName>
    </submittedName>
</protein>
<sequence length="301" mass="32824">MLTRKQLWVLVALTLMWGVNWPMMKLSLRELSPLYFRALTMTGGALWLFFFFRARGVRMWPRWSAGGGEWRSVVWLGLPNILGWHTLSILGVRELASGRAAVLGFTMPIWTVLLGAAFFGQTLTRRVLLAVIAVSAAIALLLADELASLSGRPMGIVWMELAAICWALGTLMMRRAQLTLPVEALTVWMMGTSAAALWVMAALLEPWPSWQFSPVMWAALAFGVFINYGVAQIIWFGLARHLPASTSAMSIMAIPVIGTLSATFITGEVPGWQDALAVVCVVVAIAAVLAPGRTAEARAPV</sequence>
<organism evidence="8 9">
    <name type="scientific">Hydrogenophaga atypica</name>
    <dbReference type="NCBI Taxonomy" id="249409"/>
    <lineage>
        <taxon>Bacteria</taxon>
        <taxon>Pseudomonadati</taxon>
        <taxon>Pseudomonadota</taxon>
        <taxon>Betaproteobacteria</taxon>
        <taxon>Burkholderiales</taxon>
        <taxon>Comamonadaceae</taxon>
        <taxon>Hydrogenophaga</taxon>
    </lineage>
</organism>
<dbReference type="Pfam" id="PF00892">
    <property type="entry name" value="EamA"/>
    <property type="match status" value="2"/>
</dbReference>
<feature type="transmembrane region" description="Helical" evidence="6">
    <location>
        <begin position="34"/>
        <end position="52"/>
    </location>
</feature>
<reference evidence="9" key="1">
    <citation type="journal article" date="2019" name="Int. J. Syst. Evol. Microbiol.">
        <title>The Global Catalogue of Microorganisms (GCM) 10K type strain sequencing project: providing services to taxonomists for standard genome sequencing and annotation.</title>
        <authorList>
            <consortium name="The Broad Institute Genomics Platform"/>
            <consortium name="The Broad Institute Genome Sequencing Center for Infectious Disease"/>
            <person name="Wu L."/>
            <person name="Ma J."/>
        </authorList>
    </citation>
    <scope>NUCLEOTIDE SEQUENCE [LARGE SCALE GENOMIC DNA]</scope>
    <source>
        <strain evidence="9">CGMCC 1.12371</strain>
    </source>
</reference>
<evidence type="ECO:0000313" key="8">
    <source>
        <dbReference type="EMBL" id="MFC7410439.1"/>
    </source>
</evidence>
<feature type="transmembrane region" description="Helical" evidence="6">
    <location>
        <begin position="73"/>
        <end position="92"/>
    </location>
</feature>
<keyword evidence="4 6" id="KW-1133">Transmembrane helix</keyword>
<dbReference type="InterPro" id="IPR037185">
    <property type="entry name" value="EmrE-like"/>
</dbReference>
<feature type="transmembrane region" description="Helical" evidence="6">
    <location>
        <begin position="216"/>
        <end position="236"/>
    </location>
</feature>
<name>A0ABW2QLY3_9BURK</name>
<evidence type="ECO:0000256" key="1">
    <source>
        <dbReference type="ARBA" id="ARBA00004651"/>
    </source>
</evidence>
<evidence type="ECO:0000256" key="4">
    <source>
        <dbReference type="ARBA" id="ARBA00022989"/>
    </source>
</evidence>
<evidence type="ECO:0000256" key="3">
    <source>
        <dbReference type="ARBA" id="ARBA00022692"/>
    </source>
</evidence>
<dbReference type="EMBL" id="JBHTCA010000015">
    <property type="protein sequence ID" value="MFC7410439.1"/>
    <property type="molecule type" value="Genomic_DNA"/>
</dbReference>
<feature type="transmembrane region" description="Helical" evidence="6">
    <location>
        <begin position="248"/>
        <end position="266"/>
    </location>
</feature>
<dbReference type="PANTHER" id="PTHR32322">
    <property type="entry name" value="INNER MEMBRANE TRANSPORTER"/>
    <property type="match status" value="1"/>
</dbReference>
<feature type="domain" description="EamA" evidence="7">
    <location>
        <begin position="8"/>
        <end position="142"/>
    </location>
</feature>
<dbReference type="InterPro" id="IPR050638">
    <property type="entry name" value="AA-Vitamin_Transporters"/>
</dbReference>
<feature type="transmembrane region" description="Helical" evidence="6">
    <location>
        <begin position="272"/>
        <end position="290"/>
    </location>
</feature>
<dbReference type="RefSeq" id="WP_382225522.1">
    <property type="nucleotide sequence ID" value="NZ_JBHTCA010000015.1"/>
</dbReference>
<dbReference type="SUPFAM" id="SSF103481">
    <property type="entry name" value="Multidrug resistance efflux transporter EmrE"/>
    <property type="match status" value="2"/>
</dbReference>
<feature type="transmembrane region" description="Helical" evidence="6">
    <location>
        <begin position="7"/>
        <end position="28"/>
    </location>
</feature>
<dbReference type="InterPro" id="IPR000620">
    <property type="entry name" value="EamA_dom"/>
</dbReference>
<keyword evidence="9" id="KW-1185">Reference proteome</keyword>
<evidence type="ECO:0000256" key="6">
    <source>
        <dbReference type="SAM" id="Phobius"/>
    </source>
</evidence>
<feature type="transmembrane region" description="Helical" evidence="6">
    <location>
        <begin position="98"/>
        <end position="120"/>
    </location>
</feature>
<proteinExistence type="predicted"/>
<feature type="transmembrane region" description="Helical" evidence="6">
    <location>
        <begin position="155"/>
        <end position="173"/>
    </location>
</feature>
<evidence type="ECO:0000259" key="7">
    <source>
        <dbReference type="Pfam" id="PF00892"/>
    </source>
</evidence>